<proteinExistence type="inferred from homology"/>
<protein>
    <recommendedName>
        <fullName evidence="14">GTPase IMAP family member 8</fullName>
    </recommendedName>
    <alternativeName>
        <fullName evidence="15">Immune-associated nucleotide-binding protein 9</fullName>
    </alternativeName>
</protein>
<evidence type="ECO:0000256" key="3">
    <source>
        <dbReference type="ARBA" id="ARBA00004514"/>
    </source>
</evidence>
<evidence type="ECO:0000256" key="10">
    <source>
        <dbReference type="ARBA" id="ARBA00023034"/>
    </source>
</evidence>
<feature type="region of interest" description="Disordered" evidence="16">
    <location>
        <begin position="426"/>
        <end position="451"/>
    </location>
</feature>
<evidence type="ECO:0000256" key="8">
    <source>
        <dbReference type="ARBA" id="ARBA00022741"/>
    </source>
</evidence>
<gene>
    <name evidence="18" type="ORF">JOB18_003127</name>
</gene>
<dbReference type="GO" id="GO:0005829">
    <property type="term" value="C:cytosol"/>
    <property type="evidence" value="ECO:0007669"/>
    <property type="project" value="UniProtKB-SubCell"/>
</dbReference>
<dbReference type="FunFam" id="3.40.50.300:FF:000536">
    <property type="entry name" value="GTPase IMAP family member 8"/>
    <property type="match status" value="1"/>
</dbReference>
<organism evidence="18 19">
    <name type="scientific">Solea senegalensis</name>
    <name type="common">Senegalese sole</name>
    <dbReference type="NCBI Taxonomy" id="28829"/>
    <lineage>
        <taxon>Eukaryota</taxon>
        <taxon>Metazoa</taxon>
        <taxon>Chordata</taxon>
        <taxon>Craniata</taxon>
        <taxon>Vertebrata</taxon>
        <taxon>Euteleostomi</taxon>
        <taxon>Actinopterygii</taxon>
        <taxon>Neopterygii</taxon>
        <taxon>Teleostei</taxon>
        <taxon>Neoteleostei</taxon>
        <taxon>Acanthomorphata</taxon>
        <taxon>Carangaria</taxon>
        <taxon>Pleuronectiformes</taxon>
        <taxon>Pleuronectoidei</taxon>
        <taxon>Soleidae</taxon>
        <taxon>Solea</taxon>
    </lineage>
</organism>
<dbReference type="GO" id="GO:0005525">
    <property type="term" value="F:GTP binding"/>
    <property type="evidence" value="ECO:0007669"/>
    <property type="project" value="UniProtKB-KW"/>
</dbReference>
<keyword evidence="10" id="KW-0333">Golgi apparatus</keyword>
<evidence type="ECO:0000256" key="13">
    <source>
        <dbReference type="ARBA" id="ARBA00056809"/>
    </source>
</evidence>
<evidence type="ECO:0000313" key="18">
    <source>
        <dbReference type="EMBL" id="KAG7506326.1"/>
    </source>
</evidence>
<dbReference type="GO" id="GO:0005739">
    <property type="term" value="C:mitochondrion"/>
    <property type="evidence" value="ECO:0007669"/>
    <property type="project" value="UniProtKB-SubCell"/>
</dbReference>
<dbReference type="PANTHER" id="PTHR10903">
    <property type="entry name" value="GTPASE, IMAP FAMILY MEMBER-RELATED"/>
    <property type="match status" value="1"/>
</dbReference>
<evidence type="ECO:0000256" key="7">
    <source>
        <dbReference type="ARBA" id="ARBA00022737"/>
    </source>
</evidence>
<keyword evidence="12" id="KW-0342">GTP-binding</keyword>
<dbReference type="InterPro" id="IPR045058">
    <property type="entry name" value="GIMA/IAN/Toc"/>
</dbReference>
<sequence length="634" mass="71284">MEKATPAEELNVVIVGSKTSQKYLAGNIILGKNAFPADDATFDSVIGEGEVCERRVTLVKSPGWHRGYPLCDTPELVSMEMILSPSLCPQRLHAFLLVINAEQPFRDVNKKAAQEHLHHCYGEKVWDHTLVVFSHRGHTTAEEYISKQGPPLQSLLAACGDRRHVLCVEDTDNSVKVRELFQQIDIMVAKNGCYQTESRLMQGVKERREEVVKKAQELSQCSQRQRQTLRTLLLDPKPSLRVLMVGWVFSGKSATGNRILKAKVFHSGERTIKLLKHCGTVAGREILITDTPGWWKFFPSNFTPAALKSEILNAASLCSPPPNVVLLAVPLDTSFTDEQKRVTEDNMRLLGKRVWRHAIVLFTFGDTLGSKTIEQHIESEGKPLRWLVDKCGKRYHVLDNRSSADGQVTELLEKMEEVVAGNSSFYLSEADEPQLEPHRSDKKTEEENEYRAKEITEQLNVEWNRKNWEKYHIMGGNWSLPAPPNFIEARPSSGGSEEEAAMAHSHKDDQFNAGLKVESDDDAASGSLKIMKGLLEREWGRREASMELYYDLFAETGNPSEPDVDELRKSRDKVLLWLKTQHTTSGPDVCLIPKTGLDVVPVPPPLLSPVNLLCAGRRFSKLTAIDVTRMTQIC</sequence>
<evidence type="ECO:0000313" key="19">
    <source>
        <dbReference type="Proteomes" id="UP000693946"/>
    </source>
</evidence>
<dbReference type="Proteomes" id="UP000693946">
    <property type="component" value="Linkage Group LG18"/>
</dbReference>
<dbReference type="Pfam" id="PF04548">
    <property type="entry name" value="AIG1"/>
    <property type="match status" value="2"/>
</dbReference>
<comment type="subcellular location">
    <subcellularLocation>
        <location evidence="3">Cytoplasm</location>
        <location evidence="3">Cytosol</location>
    </subcellularLocation>
    <subcellularLocation>
        <location evidence="2">Endoplasmic reticulum</location>
    </subcellularLocation>
    <subcellularLocation>
        <location evidence="4">Golgi apparatus</location>
    </subcellularLocation>
    <subcellularLocation>
        <location evidence="1">Mitochondrion</location>
    </subcellularLocation>
</comment>
<evidence type="ECO:0000256" key="9">
    <source>
        <dbReference type="ARBA" id="ARBA00022824"/>
    </source>
</evidence>
<keyword evidence="8" id="KW-0547">Nucleotide-binding</keyword>
<keyword evidence="7" id="KW-0677">Repeat</keyword>
<name>A0AAV6RR83_SOLSE</name>
<dbReference type="EMBL" id="JAGKHQ010000010">
    <property type="protein sequence ID" value="KAG7506326.1"/>
    <property type="molecule type" value="Genomic_DNA"/>
</dbReference>
<comment type="caution">
    <text evidence="18">The sequence shown here is derived from an EMBL/GenBank/DDBJ whole genome shotgun (WGS) entry which is preliminary data.</text>
</comment>
<reference evidence="18 19" key="1">
    <citation type="journal article" date="2021" name="Sci. Rep.">
        <title>Chromosome anchoring in Senegalese sole (Solea senegalensis) reveals sex-associated markers and genome rearrangements in flatfish.</title>
        <authorList>
            <person name="Guerrero-Cozar I."/>
            <person name="Gomez-Garrido J."/>
            <person name="Berbel C."/>
            <person name="Martinez-Blanch J.F."/>
            <person name="Alioto T."/>
            <person name="Claros M.G."/>
            <person name="Gagnaire P.A."/>
            <person name="Manchado M."/>
        </authorList>
    </citation>
    <scope>NUCLEOTIDE SEQUENCE [LARGE SCALE GENOMIC DNA]</scope>
    <source>
        <strain evidence="18">Sse05_10M</strain>
    </source>
</reference>
<evidence type="ECO:0000256" key="4">
    <source>
        <dbReference type="ARBA" id="ARBA00004555"/>
    </source>
</evidence>
<evidence type="ECO:0000256" key="5">
    <source>
        <dbReference type="ARBA" id="ARBA00008535"/>
    </source>
</evidence>
<comment type="similarity">
    <text evidence="5">Belongs to the TRAFAC class TrmE-Era-EngA-EngB-Septin-like GTPase superfamily. AIG1/Toc34/Toc159-like paraseptin GTPase family. IAN subfamily.</text>
</comment>
<keyword evidence="11" id="KW-0496">Mitochondrion</keyword>
<feature type="domain" description="AIG1-type G" evidence="17">
    <location>
        <begin position="237"/>
        <end position="436"/>
    </location>
</feature>
<dbReference type="GO" id="GO:0005783">
    <property type="term" value="C:endoplasmic reticulum"/>
    <property type="evidence" value="ECO:0007669"/>
    <property type="project" value="UniProtKB-SubCell"/>
</dbReference>
<evidence type="ECO:0000256" key="16">
    <source>
        <dbReference type="SAM" id="MobiDB-lite"/>
    </source>
</evidence>
<evidence type="ECO:0000259" key="17">
    <source>
        <dbReference type="PROSITE" id="PS51720"/>
    </source>
</evidence>
<keyword evidence="9" id="KW-0256">Endoplasmic reticulum</keyword>
<dbReference type="AlphaFoldDB" id="A0AAV6RR83"/>
<comment type="function">
    <text evidence="13">Exerts an anti-apoptotic effect in the immune system and is involved in responses to infections.</text>
</comment>
<evidence type="ECO:0000256" key="6">
    <source>
        <dbReference type="ARBA" id="ARBA00022490"/>
    </source>
</evidence>
<evidence type="ECO:0000256" key="15">
    <source>
        <dbReference type="ARBA" id="ARBA00077278"/>
    </source>
</evidence>
<evidence type="ECO:0000256" key="1">
    <source>
        <dbReference type="ARBA" id="ARBA00004173"/>
    </source>
</evidence>
<keyword evidence="19" id="KW-1185">Reference proteome</keyword>
<accession>A0AAV6RR83</accession>
<dbReference type="PROSITE" id="PS51720">
    <property type="entry name" value="G_AIG1"/>
    <property type="match status" value="1"/>
</dbReference>
<feature type="compositionally biased region" description="Basic and acidic residues" evidence="16">
    <location>
        <begin position="435"/>
        <end position="451"/>
    </location>
</feature>
<evidence type="ECO:0000256" key="11">
    <source>
        <dbReference type="ARBA" id="ARBA00023128"/>
    </source>
</evidence>
<dbReference type="PANTHER" id="PTHR10903:SF107">
    <property type="entry name" value="GTPASE IMAP FAMILY MEMBER 4-LIKE-RELATED"/>
    <property type="match status" value="1"/>
</dbReference>
<dbReference type="InterPro" id="IPR006703">
    <property type="entry name" value="G_AIG1"/>
</dbReference>
<evidence type="ECO:0000256" key="14">
    <source>
        <dbReference type="ARBA" id="ARBA00073539"/>
    </source>
</evidence>
<evidence type="ECO:0000256" key="12">
    <source>
        <dbReference type="ARBA" id="ARBA00023134"/>
    </source>
</evidence>
<dbReference type="GO" id="GO:0005794">
    <property type="term" value="C:Golgi apparatus"/>
    <property type="evidence" value="ECO:0007669"/>
    <property type="project" value="UniProtKB-SubCell"/>
</dbReference>
<keyword evidence="6" id="KW-0963">Cytoplasm</keyword>
<evidence type="ECO:0000256" key="2">
    <source>
        <dbReference type="ARBA" id="ARBA00004240"/>
    </source>
</evidence>